<feature type="signal peptide" evidence="4">
    <location>
        <begin position="1"/>
        <end position="21"/>
    </location>
</feature>
<protein>
    <recommendedName>
        <fullName evidence="6">Fe2OG dioxygenase domain-containing protein</fullName>
    </recommendedName>
</protein>
<name>A0A7S0JIS4_9EUKA</name>
<dbReference type="InterPro" id="IPR050498">
    <property type="entry name" value="Ycf3"/>
</dbReference>
<feature type="repeat" description="TPR" evidence="3">
    <location>
        <begin position="496"/>
        <end position="529"/>
    </location>
</feature>
<dbReference type="EMBL" id="HBER01054664">
    <property type="protein sequence ID" value="CAD8552006.1"/>
    <property type="molecule type" value="Transcribed_RNA"/>
</dbReference>
<feature type="repeat" description="TPR" evidence="3">
    <location>
        <begin position="359"/>
        <end position="392"/>
    </location>
</feature>
<dbReference type="SMART" id="SM00028">
    <property type="entry name" value="TPR"/>
    <property type="match status" value="5"/>
</dbReference>
<keyword evidence="4" id="KW-0732">Signal</keyword>
<dbReference type="PROSITE" id="PS50005">
    <property type="entry name" value="TPR"/>
    <property type="match status" value="3"/>
</dbReference>
<dbReference type="PANTHER" id="PTHR44858:SF1">
    <property type="entry name" value="UDP-N-ACETYLGLUCOSAMINE--PEPTIDE N-ACETYLGLUCOSAMINYLTRANSFERASE SPINDLY-RELATED"/>
    <property type="match status" value="1"/>
</dbReference>
<organism evidence="5">
    <name type="scientific">Calcidiscus leptoporus</name>
    <dbReference type="NCBI Taxonomy" id="127549"/>
    <lineage>
        <taxon>Eukaryota</taxon>
        <taxon>Haptista</taxon>
        <taxon>Haptophyta</taxon>
        <taxon>Prymnesiophyceae</taxon>
        <taxon>Coccolithales</taxon>
        <taxon>Calcidiscaceae</taxon>
        <taxon>Calcidiscus</taxon>
    </lineage>
</organism>
<evidence type="ECO:0008006" key="6">
    <source>
        <dbReference type="Google" id="ProtNLM"/>
    </source>
</evidence>
<dbReference type="Pfam" id="PF13432">
    <property type="entry name" value="TPR_16"/>
    <property type="match status" value="3"/>
</dbReference>
<evidence type="ECO:0000256" key="2">
    <source>
        <dbReference type="ARBA" id="ARBA00022803"/>
    </source>
</evidence>
<accession>A0A7S0JIS4</accession>
<keyword evidence="2 3" id="KW-0802">TPR repeat</keyword>
<dbReference type="PANTHER" id="PTHR44858">
    <property type="entry name" value="TETRATRICOPEPTIDE REPEAT PROTEIN 6"/>
    <property type="match status" value="1"/>
</dbReference>
<evidence type="ECO:0000313" key="5">
    <source>
        <dbReference type="EMBL" id="CAD8552006.1"/>
    </source>
</evidence>
<evidence type="ECO:0000256" key="1">
    <source>
        <dbReference type="ARBA" id="ARBA00022737"/>
    </source>
</evidence>
<evidence type="ECO:0000256" key="3">
    <source>
        <dbReference type="PROSITE-ProRule" id="PRU00339"/>
    </source>
</evidence>
<dbReference type="SUPFAM" id="SSF48452">
    <property type="entry name" value="TPR-like"/>
    <property type="match status" value="1"/>
</dbReference>
<keyword evidence="1" id="KW-0677">Repeat</keyword>
<dbReference type="InterPro" id="IPR019734">
    <property type="entry name" value="TPR_rpt"/>
</dbReference>
<proteinExistence type="predicted"/>
<dbReference type="Gene3D" id="1.25.40.10">
    <property type="entry name" value="Tetratricopeptide repeat domain"/>
    <property type="match status" value="2"/>
</dbReference>
<gene>
    <name evidence="5" type="ORF">CLEP1334_LOCUS27296</name>
</gene>
<feature type="repeat" description="TPR" evidence="3">
    <location>
        <begin position="427"/>
        <end position="460"/>
    </location>
</feature>
<dbReference type="InterPro" id="IPR011990">
    <property type="entry name" value="TPR-like_helical_dom_sf"/>
</dbReference>
<dbReference type="Gene3D" id="2.60.120.620">
    <property type="entry name" value="q2cbj1_9rhob like domain"/>
    <property type="match status" value="1"/>
</dbReference>
<evidence type="ECO:0000256" key="4">
    <source>
        <dbReference type="SAM" id="SignalP"/>
    </source>
</evidence>
<feature type="chain" id="PRO_5031509786" description="Fe2OG dioxygenase domain-containing protein" evidence="4">
    <location>
        <begin position="22"/>
        <end position="621"/>
    </location>
</feature>
<reference evidence="5" key="1">
    <citation type="submission" date="2021-01" db="EMBL/GenBank/DDBJ databases">
        <authorList>
            <person name="Corre E."/>
            <person name="Pelletier E."/>
            <person name="Niang G."/>
            <person name="Scheremetjew M."/>
            <person name="Finn R."/>
            <person name="Kale V."/>
            <person name="Holt S."/>
            <person name="Cochrane G."/>
            <person name="Meng A."/>
            <person name="Brown T."/>
            <person name="Cohen L."/>
        </authorList>
    </citation>
    <scope>NUCLEOTIDE SEQUENCE</scope>
    <source>
        <strain evidence="5">RCC1130</strain>
    </source>
</reference>
<sequence>MAQRLLLAMAACTTLPLLAAAAYDRLPFDLDGPISLPDDPALLRELQRNVDEHDEASRAICAQFFCGGVRTAAPFEYDTYAVGMPSVDYPEALHDSGAHIHVSRAPLFPAAEMNRVVELAEAEGIATRGDPTQAARASMKYGGEGGQVAIGTKIELLPSVLAWFNGACEHVLFPQMAALFPRLITDGSKLRAHTIAVLKYNTTHPRTDVHVDPSLFAFTIALSPRGAYEGGGTFFEHIDTVVDMEQGHVTFRPGAVRHAGAPISSGLRYVIGGFIALDDRIEHVRRLNERGNKMVVHNGPETTVATLERATALFQSALDLNAQCPTCHENLADVYLRLDQNQEAEAALRRHLALLPKDSDGHYSLGLALRSQEREAEAVQAYRTALELEPNDFACTLSLAGAHGALGEYEEERRHYLRAVALKPDSVKALLNLGISHSSFGESESAEAAFRNAMAADPSDARPPLNLARYLVKLARPAEAITNFYVAAAANAEYFGEVKLGVGTAQAQQGRLAEAVQSFESAHRLDQKNEKLSASLASMRTGAEKLDALQSALTNGVADVCGTPCQQVVDAGSVAMCALTWADGCGDVTPPQGFSHVSTVAQLCAHACAYSTMVGERGGEG</sequence>
<dbReference type="AlphaFoldDB" id="A0A7S0JIS4"/>